<sequence>MNSGDVAWVSAAATLVMLMTPALGFFYAGLVRRKNLVSTLVQCLAIFAVVTLVWTLWGYSLAFGPAGISGFVGNLSHFGLKGVGVEPNPDYAATIPALLFFFFQLKFAAITPALIIGAFAERIRFKALLIFIIFWVTIIYAPLAYWVWNTDGWLRAMGALDFAGGTVVHIAAGFSAIAAALVIGKRKDAQNGAEFKPNNIPFVILGAALLWFGWFGFNAGSALAANGLAVSALVVTNLAAAAGAVSWMMVDWVKKGRPSAVGISIGAVCGLVAITPASGFVGVIPAIIIGLVAGLLSNLVANFRARTSLDDSLDVFACHGVSGLWGALATGLFASVAVNSAGANGLFYGNPKLFGIQIVASLAVAAFAFIGTYVLLRLIDRFIIKLRISSKDEDIGLDVSQHGEDAYGELA</sequence>
<dbReference type="InterPro" id="IPR024041">
    <property type="entry name" value="NH4_transpt_AmtB-like_dom"/>
</dbReference>
<dbReference type="AlphaFoldDB" id="A0A1G2I6B1"/>
<dbReference type="InterPro" id="IPR001905">
    <property type="entry name" value="Ammonium_transpt"/>
</dbReference>
<accession>A0A1G2I6B1</accession>
<keyword evidence="6 8" id="KW-0472">Membrane</keyword>
<evidence type="ECO:0000256" key="1">
    <source>
        <dbReference type="ARBA" id="ARBA00004141"/>
    </source>
</evidence>
<feature type="transmembrane region" description="Helical" evidence="8">
    <location>
        <begin position="36"/>
        <end position="57"/>
    </location>
</feature>
<dbReference type="Proteomes" id="UP000179214">
    <property type="component" value="Unassembled WGS sequence"/>
</dbReference>
<dbReference type="InterPro" id="IPR018047">
    <property type="entry name" value="Ammonium_transpt_CS"/>
</dbReference>
<evidence type="ECO:0000313" key="10">
    <source>
        <dbReference type="EMBL" id="OGZ70031.1"/>
    </source>
</evidence>
<evidence type="ECO:0000256" key="3">
    <source>
        <dbReference type="ARBA" id="ARBA00022448"/>
    </source>
</evidence>
<dbReference type="PANTHER" id="PTHR43029:SF21">
    <property type="entry name" value="AMMONIUM TRANSPORTER 1"/>
    <property type="match status" value="1"/>
</dbReference>
<protein>
    <recommendedName>
        <fullName evidence="8">Ammonium transporter</fullName>
    </recommendedName>
</protein>
<feature type="transmembrane region" description="Helical" evidence="8">
    <location>
        <begin position="259"/>
        <end position="277"/>
    </location>
</feature>
<evidence type="ECO:0000256" key="6">
    <source>
        <dbReference type="ARBA" id="ARBA00023136"/>
    </source>
</evidence>
<name>A0A1G2I6B1_9BACT</name>
<feature type="domain" description="Ammonium transporter AmtB-like" evidence="9">
    <location>
        <begin position="7"/>
        <end position="407"/>
    </location>
</feature>
<dbReference type="PROSITE" id="PS01219">
    <property type="entry name" value="AMMONIUM_TRANSP"/>
    <property type="match status" value="1"/>
</dbReference>
<evidence type="ECO:0000256" key="4">
    <source>
        <dbReference type="ARBA" id="ARBA00022692"/>
    </source>
</evidence>
<reference evidence="10 11" key="1">
    <citation type="journal article" date="2016" name="Nat. Commun.">
        <title>Thousands of microbial genomes shed light on interconnected biogeochemical processes in an aquifer system.</title>
        <authorList>
            <person name="Anantharaman K."/>
            <person name="Brown C.T."/>
            <person name="Hug L.A."/>
            <person name="Sharon I."/>
            <person name="Castelle C.J."/>
            <person name="Probst A.J."/>
            <person name="Thomas B.C."/>
            <person name="Singh A."/>
            <person name="Wilkins M.J."/>
            <person name="Karaoz U."/>
            <person name="Brodie E.L."/>
            <person name="Williams K.H."/>
            <person name="Hubbard S.S."/>
            <person name="Banfield J.F."/>
        </authorList>
    </citation>
    <scope>NUCLEOTIDE SEQUENCE [LARGE SCALE GENOMIC DNA]</scope>
</reference>
<dbReference type="SUPFAM" id="SSF111352">
    <property type="entry name" value="Ammonium transporter"/>
    <property type="match status" value="1"/>
</dbReference>
<evidence type="ECO:0000256" key="7">
    <source>
        <dbReference type="ARBA" id="ARBA00023177"/>
    </source>
</evidence>
<feature type="transmembrane region" description="Helical" evidence="8">
    <location>
        <begin position="283"/>
        <end position="301"/>
    </location>
</feature>
<organism evidence="10 11">
    <name type="scientific">Candidatus Staskawiczbacteria bacterium RIFCSPHIGHO2_12_FULL_38_11</name>
    <dbReference type="NCBI Taxonomy" id="1802209"/>
    <lineage>
        <taxon>Bacteria</taxon>
        <taxon>Candidatus Staskawicziibacteriota</taxon>
    </lineage>
</organism>
<evidence type="ECO:0000256" key="8">
    <source>
        <dbReference type="RuleBase" id="RU362002"/>
    </source>
</evidence>
<comment type="subcellular location">
    <subcellularLocation>
        <location evidence="8">Cell membrane</location>
        <topology evidence="8">Multi-pass membrane protein</topology>
    </subcellularLocation>
    <subcellularLocation>
        <location evidence="1">Membrane</location>
        <topology evidence="1">Multi-pass membrane protein</topology>
    </subcellularLocation>
</comment>
<dbReference type="PANTHER" id="PTHR43029">
    <property type="entry name" value="AMMONIUM TRANSPORTER MEP2"/>
    <property type="match status" value="1"/>
</dbReference>
<dbReference type="InterPro" id="IPR029020">
    <property type="entry name" value="Ammonium/urea_transptr"/>
</dbReference>
<evidence type="ECO:0000256" key="2">
    <source>
        <dbReference type="ARBA" id="ARBA00005887"/>
    </source>
</evidence>
<keyword evidence="5 8" id="KW-1133">Transmembrane helix</keyword>
<feature type="transmembrane region" description="Helical" evidence="8">
    <location>
        <begin position="160"/>
        <end position="183"/>
    </location>
</feature>
<gene>
    <name evidence="10" type="ORF">A3F47_01560</name>
</gene>
<dbReference type="Gene3D" id="1.10.3430.10">
    <property type="entry name" value="Ammonium transporter AmtB like domains"/>
    <property type="match status" value="1"/>
</dbReference>
<feature type="transmembrane region" description="Helical" evidence="8">
    <location>
        <begin position="354"/>
        <end position="376"/>
    </location>
</feature>
<keyword evidence="4 8" id="KW-0812">Transmembrane</keyword>
<evidence type="ECO:0000256" key="5">
    <source>
        <dbReference type="ARBA" id="ARBA00022989"/>
    </source>
</evidence>
<feature type="transmembrane region" description="Helical" evidence="8">
    <location>
        <begin position="127"/>
        <end position="148"/>
    </location>
</feature>
<dbReference type="NCBIfam" id="TIGR00836">
    <property type="entry name" value="amt"/>
    <property type="match status" value="1"/>
</dbReference>
<evidence type="ECO:0000259" key="9">
    <source>
        <dbReference type="Pfam" id="PF00909"/>
    </source>
</evidence>
<feature type="transmembrane region" description="Helical" evidence="8">
    <location>
        <begin position="199"/>
        <end position="217"/>
    </location>
</feature>
<dbReference type="GO" id="GO:0008519">
    <property type="term" value="F:ammonium channel activity"/>
    <property type="evidence" value="ECO:0007669"/>
    <property type="project" value="InterPro"/>
</dbReference>
<comment type="similarity">
    <text evidence="2 8">Belongs to the ammonia transporter channel (TC 1.A.11.2) family.</text>
</comment>
<proteinExistence type="inferred from homology"/>
<dbReference type="Pfam" id="PF00909">
    <property type="entry name" value="Ammonium_transp"/>
    <property type="match status" value="1"/>
</dbReference>
<dbReference type="EMBL" id="MHOV01000020">
    <property type="protein sequence ID" value="OGZ70031.1"/>
    <property type="molecule type" value="Genomic_DNA"/>
</dbReference>
<feature type="transmembrane region" description="Helical" evidence="8">
    <location>
        <begin position="313"/>
        <end position="334"/>
    </location>
</feature>
<evidence type="ECO:0000313" key="11">
    <source>
        <dbReference type="Proteomes" id="UP000179214"/>
    </source>
</evidence>
<feature type="transmembrane region" description="Helical" evidence="8">
    <location>
        <begin position="97"/>
        <end position="120"/>
    </location>
</feature>
<keyword evidence="3 8" id="KW-0813">Transport</keyword>
<feature type="transmembrane region" description="Helical" evidence="8">
    <location>
        <begin position="6"/>
        <end position="29"/>
    </location>
</feature>
<dbReference type="GO" id="GO:0005886">
    <property type="term" value="C:plasma membrane"/>
    <property type="evidence" value="ECO:0007669"/>
    <property type="project" value="UniProtKB-SubCell"/>
</dbReference>
<comment type="caution">
    <text evidence="10">The sequence shown here is derived from an EMBL/GenBank/DDBJ whole genome shotgun (WGS) entry which is preliminary data.</text>
</comment>
<keyword evidence="7 8" id="KW-0924">Ammonia transport</keyword>
<feature type="transmembrane region" description="Helical" evidence="8">
    <location>
        <begin position="223"/>
        <end position="247"/>
    </location>
</feature>